<dbReference type="Proteomes" id="UP000054454">
    <property type="component" value="Unassembled WGS sequence"/>
</dbReference>
<dbReference type="AlphaFoldDB" id="A0A0W4ZC01"/>
<evidence type="ECO:0000313" key="1">
    <source>
        <dbReference type="EMBL" id="KTW25861.1"/>
    </source>
</evidence>
<dbReference type="RefSeq" id="XP_018224441.1">
    <property type="nucleotide sequence ID" value="XM_018371649.1"/>
</dbReference>
<evidence type="ECO:0000313" key="2">
    <source>
        <dbReference type="Proteomes" id="UP000054454"/>
    </source>
</evidence>
<gene>
    <name evidence="1" type="ORF">T552_03135</name>
</gene>
<organism evidence="1 2">
    <name type="scientific">Pneumocystis carinii (strain B80)</name>
    <name type="common">Rat pneumocystis pneumonia agent</name>
    <name type="synonym">Pneumocystis carinii f. sp. carinii</name>
    <dbReference type="NCBI Taxonomy" id="1408658"/>
    <lineage>
        <taxon>Eukaryota</taxon>
        <taxon>Fungi</taxon>
        <taxon>Dikarya</taxon>
        <taxon>Ascomycota</taxon>
        <taxon>Taphrinomycotina</taxon>
        <taxon>Pneumocystomycetes</taxon>
        <taxon>Pneumocystaceae</taxon>
        <taxon>Pneumocystis</taxon>
    </lineage>
</organism>
<dbReference type="EMBL" id="LFVZ01000015">
    <property type="protein sequence ID" value="KTW25861.1"/>
    <property type="molecule type" value="Genomic_DNA"/>
</dbReference>
<reference evidence="2" key="1">
    <citation type="journal article" date="2016" name="Nat. Commun.">
        <title>Genome analysis of three Pneumocystis species reveals adaptation mechanisms to life exclusively in mammalian hosts.</title>
        <authorList>
            <person name="Ma L."/>
            <person name="Chen Z."/>
            <person name="Huang D.W."/>
            <person name="Kutty G."/>
            <person name="Ishihara M."/>
            <person name="Wang H."/>
            <person name="Abouelleil A."/>
            <person name="Bishop L."/>
            <person name="Davey E."/>
            <person name="Deng R."/>
            <person name="Deng X."/>
            <person name="Fan L."/>
            <person name="Fantoni G."/>
            <person name="Fitzgerald M."/>
            <person name="Gogineni E."/>
            <person name="Goldberg J.M."/>
            <person name="Handley G."/>
            <person name="Hu X."/>
            <person name="Huber C."/>
            <person name="Jiao X."/>
            <person name="Jones K."/>
            <person name="Levin J.Z."/>
            <person name="Liu Y."/>
            <person name="Macdonald P."/>
            <person name="Melnikov A."/>
            <person name="Raley C."/>
            <person name="Sassi M."/>
            <person name="Sherman B.T."/>
            <person name="Song X."/>
            <person name="Sykes S."/>
            <person name="Tran B."/>
            <person name="Walsh L."/>
            <person name="Xia Y."/>
            <person name="Yang J."/>
            <person name="Young S."/>
            <person name="Zeng Q."/>
            <person name="Zheng X."/>
            <person name="Stephens R."/>
            <person name="Nusbaum C."/>
            <person name="Birren B.W."/>
            <person name="Azadi P."/>
            <person name="Lempicki R.A."/>
            <person name="Cuomo C.A."/>
            <person name="Kovacs J.A."/>
        </authorList>
    </citation>
    <scope>NUCLEOTIDE SEQUENCE [LARGE SCALE GENOMIC DNA]</scope>
    <source>
        <strain evidence="2">B80</strain>
    </source>
</reference>
<comment type="caution">
    <text evidence="1">The sequence shown here is derived from an EMBL/GenBank/DDBJ whole genome shotgun (WGS) entry which is preliminary data.</text>
</comment>
<name>A0A0W4ZC01_PNEC8</name>
<sequence>MQLLHYKLLSFNSSYLLYGHPLVFIISDYYMRHKSQTNKSLMPPSIFKVDKAYFELRLKKFDSISIIYNLLIQINIPKQIYFFILLRLNIYFFKGIVFEDPIFLRQIASLYNHFPITQNNDFQELKQKIITPFL</sequence>
<dbReference type="VEuPathDB" id="FungiDB:T552_03135"/>
<proteinExistence type="predicted"/>
<dbReference type="GeneID" id="28937852"/>
<accession>A0A0W4ZC01</accession>
<protein>
    <submittedName>
        <fullName evidence="1">Uncharacterized protein</fullName>
    </submittedName>
</protein>
<keyword evidence="2" id="KW-1185">Reference proteome</keyword>
<dbReference type="OrthoDB" id="1378at2759"/>